<dbReference type="RefSeq" id="WP_133054775.1">
    <property type="nucleotide sequence ID" value="NZ_LWBP01000208.1"/>
</dbReference>
<protein>
    <recommendedName>
        <fullName evidence="4">FAS1 domain-containing protein</fullName>
    </recommendedName>
</protein>
<dbReference type="InterPro" id="IPR036378">
    <property type="entry name" value="FAS1_dom_sf"/>
</dbReference>
<dbReference type="STRING" id="550983.A4R26_27845"/>
<reference evidence="3" key="1">
    <citation type="submission" date="2016-04" db="EMBL/GenBank/DDBJ databases">
        <authorList>
            <person name="Chen L."/>
            <person name="Zhuang W."/>
            <person name="Wang G."/>
        </authorList>
    </citation>
    <scope>NUCLEOTIDE SEQUENCE [LARGE SCALE GENOMIC DNA]</scope>
    <source>
        <strain evidence="3">208</strain>
    </source>
</reference>
<dbReference type="Proteomes" id="UP000192276">
    <property type="component" value="Unassembled WGS sequence"/>
</dbReference>
<evidence type="ECO:0008006" key="4">
    <source>
        <dbReference type="Google" id="ProtNLM"/>
    </source>
</evidence>
<proteinExistence type="predicted"/>
<evidence type="ECO:0000313" key="2">
    <source>
        <dbReference type="EMBL" id="OQP54378.1"/>
    </source>
</evidence>
<dbReference type="AlphaFoldDB" id="A0A1V9F7P7"/>
<organism evidence="2 3">
    <name type="scientific">Niastella populi</name>
    <dbReference type="NCBI Taxonomy" id="550983"/>
    <lineage>
        <taxon>Bacteria</taxon>
        <taxon>Pseudomonadati</taxon>
        <taxon>Bacteroidota</taxon>
        <taxon>Chitinophagia</taxon>
        <taxon>Chitinophagales</taxon>
        <taxon>Chitinophagaceae</taxon>
        <taxon>Niastella</taxon>
    </lineage>
</organism>
<accession>A0A1V9F7P7</accession>
<keyword evidence="3" id="KW-1185">Reference proteome</keyword>
<feature type="chain" id="PRO_5013048516" description="FAS1 domain-containing protein" evidence="1">
    <location>
        <begin position="19"/>
        <end position="228"/>
    </location>
</feature>
<dbReference type="Gene3D" id="2.30.180.10">
    <property type="entry name" value="FAS1 domain"/>
    <property type="match status" value="1"/>
</dbReference>
<name>A0A1V9F7P7_9BACT</name>
<dbReference type="PROSITE" id="PS51257">
    <property type="entry name" value="PROKAR_LIPOPROTEIN"/>
    <property type="match status" value="1"/>
</dbReference>
<sequence length="228" mass="26040">MKNILVSLLILVVAGSLGSCNKNSYKVDGGTHNPKVDMTTYDYLKSKSQFSSLVHLIDRAGLKETVNGDITFFACTNYSVDEFVRARYNRRAIELNDENIIYTLDSLPLQEVKDSLKMYMFNGDLGRDHLTVEGNFYQNLLGPIPNASFYINLRRTQDYGSYIDHVDYIRFTKVIGTRDETERDQTTIPAKDRDMGYDCQTTGIITNTGTIHVMSNYHRLFFNTEPLP</sequence>
<keyword evidence="1" id="KW-0732">Signal</keyword>
<gene>
    <name evidence="2" type="ORF">A4R26_27845</name>
</gene>
<dbReference type="OrthoDB" id="655802at2"/>
<evidence type="ECO:0000313" key="3">
    <source>
        <dbReference type="Proteomes" id="UP000192276"/>
    </source>
</evidence>
<dbReference type="EMBL" id="LWBP01000208">
    <property type="protein sequence ID" value="OQP54378.1"/>
    <property type="molecule type" value="Genomic_DNA"/>
</dbReference>
<dbReference type="SUPFAM" id="SSF82153">
    <property type="entry name" value="FAS1 domain"/>
    <property type="match status" value="1"/>
</dbReference>
<comment type="caution">
    <text evidence="2">The sequence shown here is derived from an EMBL/GenBank/DDBJ whole genome shotgun (WGS) entry which is preliminary data.</text>
</comment>
<feature type="signal peptide" evidence="1">
    <location>
        <begin position="1"/>
        <end position="18"/>
    </location>
</feature>
<evidence type="ECO:0000256" key="1">
    <source>
        <dbReference type="SAM" id="SignalP"/>
    </source>
</evidence>